<evidence type="ECO:0000313" key="3">
    <source>
        <dbReference type="Proteomes" id="UP001604336"/>
    </source>
</evidence>
<feature type="region of interest" description="Disordered" evidence="1">
    <location>
        <begin position="186"/>
        <end position="210"/>
    </location>
</feature>
<gene>
    <name evidence="2" type="ORF">Adt_28188</name>
</gene>
<reference evidence="3" key="1">
    <citation type="submission" date="2024-07" db="EMBL/GenBank/DDBJ databases">
        <title>Two chromosome-level genome assemblies of Korean endemic species Abeliophyllum distichum and Forsythia ovata (Oleaceae).</title>
        <authorList>
            <person name="Jang H."/>
        </authorList>
    </citation>
    <scope>NUCLEOTIDE SEQUENCE [LARGE SCALE GENOMIC DNA]</scope>
</reference>
<keyword evidence="3" id="KW-1185">Reference proteome</keyword>
<proteinExistence type="predicted"/>
<accession>A0ABD1RVU6</accession>
<comment type="caution">
    <text evidence="2">The sequence shown here is derived from an EMBL/GenBank/DDBJ whole genome shotgun (WGS) entry which is preliminary data.</text>
</comment>
<dbReference type="EMBL" id="JBFOLK010000008">
    <property type="protein sequence ID" value="KAL2492560.1"/>
    <property type="molecule type" value="Genomic_DNA"/>
</dbReference>
<protein>
    <submittedName>
        <fullName evidence="2">Uncharacterized protein</fullName>
    </submittedName>
</protein>
<sequence length="210" mass="23387">MRLLLHPFLEGYCGPMAWLQPRWPQMDGARWSVDYTCDSNIHSVKKFPSTHSRLFISRESFRGRKAGKRSLGNWQRVADDPELDLDRPRVLAPGSSEDLRQKKVLEDLSREGNRDEAESPNVVEIEDTNASEVDVPLTRKRKVETSEVGSSSQSKGKAVEVVDNYTICGVLPLQRTISVNPSGEVVLESPSQATQNPDSSVGGLMTHGRN</sequence>
<evidence type="ECO:0000256" key="1">
    <source>
        <dbReference type="SAM" id="MobiDB-lite"/>
    </source>
</evidence>
<dbReference type="AlphaFoldDB" id="A0ABD1RVU6"/>
<feature type="compositionally biased region" description="Polar residues" evidence="1">
    <location>
        <begin position="189"/>
        <end position="199"/>
    </location>
</feature>
<organism evidence="2 3">
    <name type="scientific">Abeliophyllum distichum</name>
    <dbReference type="NCBI Taxonomy" id="126358"/>
    <lineage>
        <taxon>Eukaryota</taxon>
        <taxon>Viridiplantae</taxon>
        <taxon>Streptophyta</taxon>
        <taxon>Embryophyta</taxon>
        <taxon>Tracheophyta</taxon>
        <taxon>Spermatophyta</taxon>
        <taxon>Magnoliopsida</taxon>
        <taxon>eudicotyledons</taxon>
        <taxon>Gunneridae</taxon>
        <taxon>Pentapetalae</taxon>
        <taxon>asterids</taxon>
        <taxon>lamiids</taxon>
        <taxon>Lamiales</taxon>
        <taxon>Oleaceae</taxon>
        <taxon>Forsythieae</taxon>
        <taxon>Abeliophyllum</taxon>
    </lineage>
</organism>
<evidence type="ECO:0000313" key="2">
    <source>
        <dbReference type="EMBL" id="KAL2492560.1"/>
    </source>
</evidence>
<dbReference type="Proteomes" id="UP001604336">
    <property type="component" value="Unassembled WGS sequence"/>
</dbReference>
<name>A0ABD1RVU6_9LAMI</name>